<dbReference type="AlphaFoldDB" id="A0AA36GQN1"/>
<sequence>MYQRRTANPEVFAYLCTHCKRSGGRNVSIQVKGDLFLSDPAGLPHVCAPLERTKDKACLQKRRQHPAGNHLGTQMYWLAVIGKEAVRNGLFALIADGIHQLNLRKSTRAATNMERDATAVRNDAKQKGAGLSGCFRKIEGGASDS</sequence>
<dbReference type="EMBL" id="CATQJL010000112">
    <property type="protein sequence ID" value="CAJ0596396.1"/>
    <property type="molecule type" value="Genomic_DNA"/>
</dbReference>
<gene>
    <name evidence="1" type="ORF">CYNAS_LOCUS8379</name>
</gene>
<reference evidence="1" key="1">
    <citation type="submission" date="2023-07" db="EMBL/GenBank/DDBJ databases">
        <authorList>
            <consortium name="CYATHOMIX"/>
        </authorList>
    </citation>
    <scope>NUCLEOTIDE SEQUENCE</scope>
    <source>
        <strain evidence="1">N/A</strain>
    </source>
</reference>
<dbReference type="Proteomes" id="UP001176961">
    <property type="component" value="Unassembled WGS sequence"/>
</dbReference>
<evidence type="ECO:0000313" key="2">
    <source>
        <dbReference type="Proteomes" id="UP001176961"/>
    </source>
</evidence>
<comment type="caution">
    <text evidence="1">The sequence shown here is derived from an EMBL/GenBank/DDBJ whole genome shotgun (WGS) entry which is preliminary data.</text>
</comment>
<evidence type="ECO:0000313" key="1">
    <source>
        <dbReference type="EMBL" id="CAJ0596396.1"/>
    </source>
</evidence>
<accession>A0AA36GQN1</accession>
<protein>
    <submittedName>
        <fullName evidence="1">Uncharacterized protein</fullName>
    </submittedName>
</protein>
<name>A0AA36GQN1_CYLNA</name>
<keyword evidence="2" id="KW-1185">Reference proteome</keyword>
<organism evidence="1 2">
    <name type="scientific">Cylicocyclus nassatus</name>
    <name type="common">Nematode worm</name>
    <dbReference type="NCBI Taxonomy" id="53992"/>
    <lineage>
        <taxon>Eukaryota</taxon>
        <taxon>Metazoa</taxon>
        <taxon>Ecdysozoa</taxon>
        <taxon>Nematoda</taxon>
        <taxon>Chromadorea</taxon>
        <taxon>Rhabditida</taxon>
        <taxon>Rhabditina</taxon>
        <taxon>Rhabditomorpha</taxon>
        <taxon>Strongyloidea</taxon>
        <taxon>Strongylidae</taxon>
        <taxon>Cylicocyclus</taxon>
    </lineage>
</organism>
<proteinExistence type="predicted"/>